<dbReference type="WBParaSite" id="HCON_00174530-00001">
    <property type="protein sequence ID" value="HCON_00174530-00001"/>
    <property type="gene ID" value="HCON_00174530"/>
</dbReference>
<dbReference type="Pfam" id="PF26215">
    <property type="entry name" value="HTH_animal"/>
    <property type="match status" value="1"/>
</dbReference>
<evidence type="ECO:0000313" key="4">
    <source>
        <dbReference type="WBParaSite" id="HCON_00174530-00001"/>
    </source>
</evidence>
<dbReference type="Proteomes" id="UP000025227">
    <property type="component" value="Unplaced"/>
</dbReference>
<feature type="region of interest" description="Disordered" evidence="1">
    <location>
        <begin position="151"/>
        <end position="171"/>
    </location>
</feature>
<accession>A0A7I4Z2R5</accession>
<feature type="domain" description="Helix-turn-helix" evidence="2">
    <location>
        <begin position="106"/>
        <end position="151"/>
    </location>
</feature>
<dbReference type="AlphaFoldDB" id="A0A7I4Z2R5"/>
<proteinExistence type="predicted"/>
<evidence type="ECO:0000259" key="2">
    <source>
        <dbReference type="Pfam" id="PF26215"/>
    </source>
</evidence>
<keyword evidence="3" id="KW-1185">Reference proteome</keyword>
<dbReference type="InterPro" id="IPR058912">
    <property type="entry name" value="HTH_animal"/>
</dbReference>
<evidence type="ECO:0000313" key="3">
    <source>
        <dbReference type="Proteomes" id="UP000025227"/>
    </source>
</evidence>
<organism evidence="3 4">
    <name type="scientific">Haemonchus contortus</name>
    <name type="common">Barber pole worm</name>
    <dbReference type="NCBI Taxonomy" id="6289"/>
    <lineage>
        <taxon>Eukaryota</taxon>
        <taxon>Metazoa</taxon>
        <taxon>Ecdysozoa</taxon>
        <taxon>Nematoda</taxon>
        <taxon>Chromadorea</taxon>
        <taxon>Rhabditida</taxon>
        <taxon>Rhabditina</taxon>
        <taxon>Rhabditomorpha</taxon>
        <taxon>Strongyloidea</taxon>
        <taxon>Trichostrongylidae</taxon>
        <taxon>Haemonchus</taxon>
    </lineage>
</organism>
<protein>
    <submittedName>
        <fullName evidence="4">Reverse transcriptase domain-containing protein</fullName>
    </submittedName>
</protein>
<sequence length="214" mass="23908">MGQRLAPRLAIAFVAKIETPILERVSLMYCRYIDGCFVVCATQEEIDKCFDLINRQSELIKLTREKPSESWLFFLKCRSSLWGATLSQSDIGSPATKIYYNSSLASAHPRQTERGVIRSMFQTATNFSTGEDEKKESVEVAQKITELNGYKCPPHSHRSTRAGSSNVPRKGVPNGKIPFMIPFISDKVSASMRRCLKRSGVEITVGLVDIPPNT</sequence>
<name>A0A7I4Z2R5_HAECO</name>
<evidence type="ECO:0000256" key="1">
    <source>
        <dbReference type="SAM" id="MobiDB-lite"/>
    </source>
</evidence>
<reference evidence="4" key="1">
    <citation type="submission" date="2020-12" db="UniProtKB">
        <authorList>
            <consortium name="WormBaseParasite"/>
        </authorList>
    </citation>
    <scope>IDENTIFICATION</scope>
    <source>
        <strain evidence="4">MHco3</strain>
    </source>
</reference>